<reference evidence="2" key="1">
    <citation type="journal article" date="2019" name="Sci. Rep.">
        <title>Draft genome of Tanacetum cinerariifolium, the natural source of mosquito coil.</title>
        <authorList>
            <person name="Yamashiro T."/>
            <person name="Shiraishi A."/>
            <person name="Satake H."/>
            <person name="Nakayama K."/>
        </authorList>
    </citation>
    <scope>NUCLEOTIDE SEQUENCE</scope>
</reference>
<feature type="region of interest" description="Disordered" evidence="1">
    <location>
        <begin position="31"/>
        <end position="77"/>
    </location>
</feature>
<protein>
    <submittedName>
        <fullName evidence="2">Uncharacterized protein</fullName>
    </submittedName>
</protein>
<comment type="caution">
    <text evidence="2">The sequence shown here is derived from an EMBL/GenBank/DDBJ whole genome shotgun (WGS) entry which is preliminary data.</text>
</comment>
<dbReference type="EMBL" id="BKCJ010010565">
    <property type="protein sequence ID" value="GEU92166.1"/>
    <property type="molecule type" value="Genomic_DNA"/>
</dbReference>
<sequence length="77" mass="9192">MYYGSHECMAALDLEVQYAYPTSFKLEGNRLNHSRQEVRHKPTKTGHYKHRSSRNKNHYTQKKRKKTKQQVDATQNI</sequence>
<gene>
    <name evidence="2" type="ORF">Tci_064144</name>
</gene>
<name>A0A6L2P1I7_TANCI</name>
<organism evidence="2">
    <name type="scientific">Tanacetum cinerariifolium</name>
    <name type="common">Dalmatian daisy</name>
    <name type="synonym">Chrysanthemum cinerariifolium</name>
    <dbReference type="NCBI Taxonomy" id="118510"/>
    <lineage>
        <taxon>Eukaryota</taxon>
        <taxon>Viridiplantae</taxon>
        <taxon>Streptophyta</taxon>
        <taxon>Embryophyta</taxon>
        <taxon>Tracheophyta</taxon>
        <taxon>Spermatophyta</taxon>
        <taxon>Magnoliopsida</taxon>
        <taxon>eudicotyledons</taxon>
        <taxon>Gunneridae</taxon>
        <taxon>Pentapetalae</taxon>
        <taxon>asterids</taxon>
        <taxon>campanulids</taxon>
        <taxon>Asterales</taxon>
        <taxon>Asteraceae</taxon>
        <taxon>Asteroideae</taxon>
        <taxon>Anthemideae</taxon>
        <taxon>Anthemidinae</taxon>
        <taxon>Tanacetum</taxon>
    </lineage>
</organism>
<feature type="compositionally biased region" description="Basic and acidic residues" evidence="1">
    <location>
        <begin position="31"/>
        <end position="40"/>
    </location>
</feature>
<proteinExistence type="predicted"/>
<feature type="compositionally biased region" description="Basic residues" evidence="1">
    <location>
        <begin position="41"/>
        <end position="68"/>
    </location>
</feature>
<accession>A0A6L2P1I7</accession>
<dbReference type="AlphaFoldDB" id="A0A6L2P1I7"/>
<evidence type="ECO:0000313" key="2">
    <source>
        <dbReference type="EMBL" id="GEU92166.1"/>
    </source>
</evidence>
<evidence type="ECO:0000256" key="1">
    <source>
        <dbReference type="SAM" id="MobiDB-lite"/>
    </source>
</evidence>